<dbReference type="Pfam" id="PF13499">
    <property type="entry name" value="EF-hand_7"/>
    <property type="match status" value="1"/>
</dbReference>
<gene>
    <name evidence="9" type="ORF">GRG538_LOCUS342</name>
    <name evidence="12" type="ORF">HFQ381_LOCUS18146</name>
    <name evidence="8" type="ORF">LUA448_LOCUS189</name>
    <name evidence="13" type="ORF">QYT958_LOCUS168</name>
    <name evidence="10" type="ORF">TIS948_LOCUS19938</name>
    <name evidence="11" type="ORF">UJA718_LOCUS3423</name>
</gene>
<name>A0A817SRE9_9BILA</name>
<evidence type="ECO:0000313" key="15">
    <source>
        <dbReference type="Proteomes" id="UP000663873"/>
    </source>
</evidence>
<keyword evidence="5" id="KW-0106">Calcium</keyword>
<dbReference type="Proteomes" id="UP000663848">
    <property type="component" value="Unassembled WGS sequence"/>
</dbReference>
<evidence type="ECO:0000313" key="13">
    <source>
        <dbReference type="EMBL" id="CAF4444434.1"/>
    </source>
</evidence>
<dbReference type="EMBL" id="CAJNYT010000009">
    <property type="protein sequence ID" value="CAF3298366.1"/>
    <property type="molecule type" value="Genomic_DNA"/>
</dbReference>
<keyword evidence="4" id="KW-0677">Repeat</keyword>
<dbReference type="Proteomes" id="UP000663873">
    <property type="component" value="Unassembled WGS sequence"/>
</dbReference>
<dbReference type="EMBL" id="CAJOBO010001384">
    <property type="protein sequence ID" value="CAF4372350.1"/>
    <property type="molecule type" value="Genomic_DNA"/>
</dbReference>
<evidence type="ECO:0000259" key="7">
    <source>
        <dbReference type="PROSITE" id="PS50222"/>
    </source>
</evidence>
<feature type="domain" description="EF-hand" evidence="7">
    <location>
        <begin position="145"/>
        <end position="180"/>
    </location>
</feature>
<dbReference type="InterPro" id="IPR018247">
    <property type="entry name" value="EF_Hand_1_Ca_BS"/>
</dbReference>
<dbReference type="InterPro" id="IPR011992">
    <property type="entry name" value="EF-hand-dom_pair"/>
</dbReference>
<dbReference type="SUPFAM" id="SSF47473">
    <property type="entry name" value="EF-hand"/>
    <property type="match status" value="1"/>
</dbReference>
<keyword evidence="6" id="KW-0449">Lipoprotein</keyword>
<keyword evidence="2" id="KW-0519">Myristate</keyword>
<reference evidence="9" key="1">
    <citation type="submission" date="2021-02" db="EMBL/GenBank/DDBJ databases">
        <authorList>
            <person name="Nowell W R."/>
        </authorList>
    </citation>
    <scope>NUCLEOTIDE SEQUENCE</scope>
</reference>
<dbReference type="AlphaFoldDB" id="A0A817SRE9"/>
<evidence type="ECO:0000256" key="5">
    <source>
        <dbReference type="ARBA" id="ARBA00022837"/>
    </source>
</evidence>
<dbReference type="Pfam" id="PF13833">
    <property type="entry name" value="EF-hand_8"/>
    <property type="match status" value="1"/>
</dbReference>
<dbReference type="InterPro" id="IPR028846">
    <property type="entry name" value="Recoverin"/>
</dbReference>
<feature type="domain" description="EF-hand" evidence="7">
    <location>
        <begin position="61"/>
        <end position="96"/>
    </location>
</feature>
<evidence type="ECO:0000313" key="10">
    <source>
        <dbReference type="EMBL" id="CAF3318227.1"/>
    </source>
</evidence>
<evidence type="ECO:0000313" key="14">
    <source>
        <dbReference type="Proteomes" id="UP000663872"/>
    </source>
</evidence>
<dbReference type="EMBL" id="CAJOBR010000007">
    <property type="protein sequence ID" value="CAF4444434.1"/>
    <property type="molecule type" value="Genomic_DNA"/>
</dbReference>
<protein>
    <recommendedName>
        <fullName evidence="7">EF-hand domain-containing protein</fullName>
    </recommendedName>
</protein>
<proteinExistence type="inferred from homology"/>
<evidence type="ECO:0000313" key="8">
    <source>
        <dbReference type="EMBL" id="CAF3166815.1"/>
    </source>
</evidence>
<dbReference type="PANTHER" id="PTHR23055">
    <property type="entry name" value="CALCIUM BINDING PROTEINS"/>
    <property type="match status" value="1"/>
</dbReference>
<evidence type="ECO:0000256" key="4">
    <source>
        <dbReference type="ARBA" id="ARBA00022737"/>
    </source>
</evidence>
<organism evidence="9 14">
    <name type="scientific">Rotaria socialis</name>
    <dbReference type="NCBI Taxonomy" id="392032"/>
    <lineage>
        <taxon>Eukaryota</taxon>
        <taxon>Metazoa</taxon>
        <taxon>Spiralia</taxon>
        <taxon>Gnathifera</taxon>
        <taxon>Rotifera</taxon>
        <taxon>Eurotatoria</taxon>
        <taxon>Bdelloidea</taxon>
        <taxon>Philodinida</taxon>
        <taxon>Philodinidae</taxon>
        <taxon>Rotaria</taxon>
    </lineage>
</organism>
<dbReference type="PROSITE" id="PS50222">
    <property type="entry name" value="EF_HAND_2"/>
    <property type="match status" value="3"/>
</dbReference>
<accession>A0A817SRE9</accession>
<dbReference type="Proteomes" id="UP000663872">
    <property type="component" value="Unassembled WGS sequence"/>
</dbReference>
<dbReference type="OrthoDB" id="191686at2759"/>
<dbReference type="Proteomes" id="UP000663825">
    <property type="component" value="Unassembled WGS sequence"/>
</dbReference>
<dbReference type="PRINTS" id="PR00450">
    <property type="entry name" value="RECOVERIN"/>
</dbReference>
<feature type="domain" description="EF-hand" evidence="7">
    <location>
        <begin position="97"/>
        <end position="132"/>
    </location>
</feature>
<sequence length="212" mass="24346">MGNKPATKLQPSDWDYLHQWTKFSDAEIQEWFKCFHKDCPTGQLTLEEFKSIYAQFFPAGDSSTFAEHVFRCFDINRDKKISFCDFLSGLSITAKGDDKQKLAWTFNLYDTDGDGYISRQEMLIIVDSIYKMIGPVMQLPEDESTPEKRTNKIFSTYDINRNGKLSYDEFINGALSDPSILHLLNIDKIQTVTTDPVRSSANVHSSMTRLHT</sequence>
<dbReference type="EMBL" id="CAJNXB010003515">
    <property type="protein sequence ID" value="CAF3318227.1"/>
    <property type="molecule type" value="Genomic_DNA"/>
</dbReference>
<dbReference type="GO" id="GO:0005509">
    <property type="term" value="F:calcium ion binding"/>
    <property type="evidence" value="ECO:0007669"/>
    <property type="project" value="InterPro"/>
</dbReference>
<dbReference type="FunFam" id="1.10.238.10:FF:000009">
    <property type="entry name" value="Visinin-like protein 1"/>
    <property type="match status" value="1"/>
</dbReference>
<dbReference type="EMBL" id="CAJNYD010000005">
    <property type="protein sequence ID" value="CAF3166815.1"/>
    <property type="molecule type" value="Genomic_DNA"/>
</dbReference>
<evidence type="ECO:0000256" key="2">
    <source>
        <dbReference type="ARBA" id="ARBA00022707"/>
    </source>
</evidence>
<comment type="similarity">
    <text evidence="1">Belongs to the recoverin family.</text>
</comment>
<evidence type="ECO:0000313" key="9">
    <source>
        <dbReference type="EMBL" id="CAF3298366.1"/>
    </source>
</evidence>
<evidence type="ECO:0000256" key="6">
    <source>
        <dbReference type="ARBA" id="ARBA00023288"/>
    </source>
</evidence>
<dbReference type="PANTHER" id="PTHR23055:SF178">
    <property type="entry name" value="NEUROCALCIN HOMOLOG"/>
    <property type="match status" value="1"/>
</dbReference>
<comment type="caution">
    <text evidence="9">The sequence shown here is derived from an EMBL/GenBank/DDBJ whole genome shotgun (WGS) entry which is preliminary data.</text>
</comment>
<dbReference type="Gene3D" id="1.10.238.10">
    <property type="entry name" value="EF-hand"/>
    <property type="match status" value="1"/>
</dbReference>
<dbReference type="SMART" id="SM00054">
    <property type="entry name" value="EFh"/>
    <property type="match status" value="4"/>
</dbReference>
<dbReference type="InterPro" id="IPR002048">
    <property type="entry name" value="EF_hand_dom"/>
</dbReference>
<keyword evidence="3" id="KW-0479">Metal-binding</keyword>
<evidence type="ECO:0000256" key="3">
    <source>
        <dbReference type="ARBA" id="ARBA00022723"/>
    </source>
</evidence>
<evidence type="ECO:0000256" key="1">
    <source>
        <dbReference type="ARBA" id="ARBA00006049"/>
    </source>
</evidence>
<dbReference type="CDD" id="cd00051">
    <property type="entry name" value="EFh"/>
    <property type="match status" value="2"/>
</dbReference>
<dbReference type="PROSITE" id="PS00018">
    <property type="entry name" value="EF_HAND_1"/>
    <property type="match status" value="3"/>
</dbReference>
<keyword evidence="15" id="KW-1185">Reference proteome</keyword>
<evidence type="ECO:0000313" key="11">
    <source>
        <dbReference type="EMBL" id="CAF4150231.1"/>
    </source>
</evidence>
<evidence type="ECO:0000313" key="12">
    <source>
        <dbReference type="EMBL" id="CAF4372350.1"/>
    </source>
</evidence>
<dbReference type="EMBL" id="CAJOBP010000254">
    <property type="protein sequence ID" value="CAF4150231.1"/>
    <property type="molecule type" value="Genomic_DNA"/>
</dbReference>
<dbReference type="Proteomes" id="UP000663833">
    <property type="component" value="Unassembled WGS sequence"/>
</dbReference>
<dbReference type="Proteomes" id="UP000663851">
    <property type="component" value="Unassembled WGS sequence"/>
</dbReference>